<evidence type="ECO:0000259" key="2">
    <source>
        <dbReference type="SMART" id="SM00909"/>
    </source>
</evidence>
<evidence type="ECO:0000256" key="1">
    <source>
        <dbReference type="SAM" id="MobiDB-lite"/>
    </source>
</evidence>
<name>A0A542XDI2_9MICO</name>
<sequence>MSRRGRTPLGLSGGALLAALTALLLLLTGCTGLPRDSEVEPRLTVDNADQRPAIVVEPEPPGVDAGPEEIAAGFIRAHNGVPEGFATARQYLAGTALDGWSPDQGILLLSSSNLSARRIAGGRVVVTAVAEAQVDPEGHVTQLPTEERRTLQLGVSQVAGGAWRVTSVPDDLGLWLSVADFERLYQPKRVYFASQNGPKVLLPDVRWFPEAGMTTALARAVIGAPPTWLTGVVRNRLPAGTRLQPNAVPVSATDRTATVTLSREALGASPLDREALWAAMLQTLSQAPGVSRVQLMVGSARLEAPGMGPDSSVEDLDYSVVPAPSGPVIVRKDAKLVWNNNDNDSRRPAPTPTDREPLPTIPSQWYQLAGDSRGREIAAIAGDRKTLGRWIAGKLTSRPSFGTQLVRPAYDGQNDLWVAGQALTAAGPGQSGGRPAAENPTTGPPTIWVIDTRQPVQQAQPQPVTAPWLGQRDVVALAVSPESARLALVVRDRSTRRTSLLLSGIVRDSSGEVDSLGTPVVVNPAISDLSSVTWADETTLGVLGRMPSSPERVEPIMVPLSGLAQPLGPAPGATAVVGSSIPQDRVFVVTDRGTVLAREGRSWEVFDQGDDVVAPAP</sequence>
<dbReference type="AlphaFoldDB" id="A0A542XDI2"/>
<dbReference type="SMART" id="SM00909">
    <property type="entry name" value="Germane"/>
    <property type="match status" value="1"/>
</dbReference>
<dbReference type="RefSeq" id="WP_142005867.1">
    <property type="nucleotide sequence ID" value="NZ_CAJTBP010000001.1"/>
</dbReference>
<keyword evidence="4" id="KW-1185">Reference proteome</keyword>
<reference evidence="3 4" key="1">
    <citation type="submission" date="2019-06" db="EMBL/GenBank/DDBJ databases">
        <title>Sequencing the genomes of 1000 actinobacteria strains.</title>
        <authorList>
            <person name="Klenk H.-P."/>
        </authorList>
    </citation>
    <scope>NUCLEOTIDE SEQUENCE [LARGE SCALE GENOMIC DNA]</scope>
    <source>
        <strain evidence="3 4">DSM 24617</strain>
    </source>
</reference>
<organism evidence="3 4">
    <name type="scientific">Barrientosiimonas humi</name>
    <dbReference type="NCBI Taxonomy" id="999931"/>
    <lineage>
        <taxon>Bacteria</taxon>
        <taxon>Bacillati</taxon>
        <taxon>Actinomycetota</taxon>
        <taxon>Actinomycetes</taxon>
        <taxon>Micrococcales</taxon>
        <taxon>Dermacoccaceae</taxon>
        <taxon>Barrientosiimonas</taxon>
    </lineage>
</organism>
<comment type="caution">
    <text evidence="3">The sequence shown here is derived from an EMBL/GenBank/DDBJ whole genome shotgun (WGS) entry which is preliminary data.</text>
</comment>
<feature type="region of interest" description="Disordered" evidence="1">
    <location>
        <begin position="424"/>
        <end position="444"/>
    </location>
</feature>
<feature type="compositionally biased region" description="Basic and acidic residues" evidence="1">
    <location>
        <begin position="343"/>
        <end position="357"/>
    </location>
</feature>
<feature type="region of interest" description="Disordered" evidence="1">
    <location>
        <begin position="339"/>
        <end position="361"/>
    </location>
</feature>
<dbReference type="Pfam" id="PF10646">
    <property type="entry name" value="Germane"/>
    <property type="match status" value="1"/>
</dbReference>
<dbReference type="EMBL" id="VFOK01000001">
    <property type="protein sequence ID" value="TQL33902.1"/>
    <property type="molecule type" value="Genomic_DNA"/>
</dbReference>
<dbReference type="InterPro" id="IPR019606">
    <property type="entry name" value="GerMN"/>
</dbReference>
<dbReference type="OrthoDB" id="3226781at2"/>
<gene>
    <name evidence="3" type="ORF">FB554_2058</name>
</gene>
<dbReference type="InterPro" id="IPR059026">
    <property type="entry name" value="LpqB_N"/>
</dbReference>
<dbReference type="Pfam" id="PF25976">
    <property type="entry name" value="LpqB_N"/>
    <property type="match status" value="1"/>
</dbReference>
<protein>
    <submittedName>
        <fullName evidence="3">Sporulation and spore germination protein</fullName>
    </submittedName>
</protein>
<feature type="domain" description="GerMN" evidence="2">
    <location>
        <begin position="214"/>
        <end position="306"/>
    </location>
</feature>
<proteinExistence type="predicted"/>
<accession>A0A542XDI2</accession>
<evidence type="ECO:0000313" key="4">
    <source>
        <dbReference type="Proteomes" id="UP000318336"/>
    </source>
</evidence>
<evidence type="ECO:0000313" key="3">
    <source>
        <dbReference type="EMBL" id="TQL33902.1"/>
    </source>
</evidence>
<dbReference type="PROSITE" id="PS51257">
    <property type="entry name" value="PROKAR_LIPOPROTEIN"/>
    <property type="match status" value="1"/>
</dbReference>
<dbReference type="Proteomes" id="UP000318336">
    <property type="component" value="Unassembled WGS sequence"/>
</dbReference>